<feature type="non-terminal residue" evidence="2">
    <location>
        <position position="1"/>
    </location>
</feature>
<sequence>GSSCIYDDDFSRSKNFDIPTMQRWLIKYREGSSIKKPGGLYIPPPPLTDEAIEAIKAMRKGYVERIEAGRLTAGQRLRRSVRGDDRIGETLKVKIDEPKNPSK</sequence>
<protein>
    <submittedName>
        <fullName evidence="2">Uncharacterized protein</fullName>
    </submittedName>
</protein>
<dbReference type="EMBL" id="LAZR01055738">
    <property type="protein sequence ID" value="KKK75710.1"/>
    <property type="molecule type" value="Genomic_DNA"/>
</dbReference>
<dbReference type="AlphaFoldDB" id="A0A0F9BTW3"/>
<dbReference type="EMBL" id="LAZR01036245">
    <property type="protein sequence ID" value="KKL25359.1"/>
    <property type="molecule type" value="Genomic_DNA"/>
</dbReference>
<gene>
    <name evidence="2" type="ORF">LCGC14_2406160</name>
    <name evidence="1" type="ORF">LCGC14_2870960</name>
</gene>
<comment type="caution">
    <text evidence="2">The sequence shown here is derived from an EMBL/GenBank/DDBJ whole genome shotgun (WGS) entry which is preliminary data.</text>
</comment>
<evidence type="ECO:0000313" key="1">
    <source>
        <dbReference type="EMBL" id="KKK75710.1"/>
    </source>
</evidence>
<name>A0A0F9BTW3_9ZZZZ</name>
<proteinExistence type="predicted"/>
<reference evidence="2" key="1">
    <citation type="journal article" date="2015" name="Nature">
        <title>Complex archaea that bridge the gap between prokaryotes and eukaryotes.</title>
        <authorList>
            <person name="Spang A."/>
            <person name="Saw J.H."/>
            <person name="Jorgensen S.L."/>
            <person name="Zaremba-Niedzwiedzka K."/>
            <person name="Martijn J."/>
            <person name="Lind A.E."/>
            <person name="van Eijk R."/>
            <person name="Schleper C."/>
            <person name="Guy L."/>
            <person name="Ettema T.J."/>
        </authorList>
    </citation>
    <scope>NUCLEOTIDE SEQUENCE</scope>
</reference>
<evidence type="ECO:0000313" key="2">
    <source>
        <dbReference type="EMBL" id="KKL25359.1"/>
    </source>
</evidence>
<accession>A0A0F9BTW3</accession>
<organism evidence="2">
    <name type="scientific">marine sediment metagenome</name>
    <dbReference type="NCBI Taxonomy" id="412755"/>
    <lineage>
        <taxon>unclassified sequences</taxon>
        <taxon>metagenomes</taxon>
        <taxon>ecological metagenomes</taxon>
    </lineage>
</organism>